<evidence type="ECO:0000313" key="1">
    <source>
        <dbReference type="EMBL" id="KAG6378495.1"/>
    </source>
</evidence>
<name>A0A8I2YUP6_9AGAM</name>
<dbReference type="Gene3D" id="3.40.30.10">
    <property type="entry name" value="Glutaredoxin"/>
    <property type="match status" value="1"/>
</dbReference>
<keyword evidence="2" id="KW-1185">Reference proteome</keyword>
<dbReference type="OrthoDB" id="10253744at2759"/>
<comment type="caution">
    <text evidence="1">The sequence shown here is derived from an EMBL/GenBank/DDBJ whole genome shotgun (WGS) entry which is preliminary data.</text>
</comment>
<sequence length="284" mass="31391">MKIFAPRMSQSPMRSASYVLIPATKVDVLDSCFVALKQVSDHDDYSGRISVDMEEDMLGSVKPYRRQASIFLAVSPPSESRDRVFYRLSIQNGSHNSFSDDPSQDTVIVLPDFKVIADIPRSLAGAETLWTAALDPSYGRLGAHPRSDSLRSWALPYSCVILLCKAVVLYAKFFLIVSMHRNPTLESSLMNGPEPETAFETQLKALGGEHKTLILRNSHIGGHKFAGNVIIYNPQGTGVWYGRVTPHDVESIVKNTIINGQVLPPILRGGMNLARPGCKALYDW</sequence>
<dbReference type="PANTHER" id="PTHR31902:SF14">
    <property type="entry name" value="ACTIN PATCHES DISTAL PROTEIN 1"/>
    <property type="match status" value="1"/>
</dbReference>
<protein>
    <submittedName>
        <fullName evidence="1">Sucrase/ferredoxin-like-domain-containing protein</fullName>
    </submittedName>
</protein>
<dbReference type="AlphaFoldDB" id="A0A8I2YUP6"/>
<dbReference type="Proteomes" id="UP000683000">
    <property type="component" value="Unassembled WGS sequence"/>
</dbReference>
<reference evidence="1" key="1">
    <citation type="submission" date="2021-03" db="EMBL/GenBank/DDBJ databases">
        <title>Evolutionary innovations through gain and loss of genes in the ectomycorrhizal Boletales.</title>
        <authorList>
            <person name="Wu G."/>
            <person name="Miyauchi S."/>
            <person name="Morin E."/>
            <person name="Yang Z.-L."/>
            <person name="Xu J."/>
            <person name="Martin F.M."/>
        </authorList>
    </citation>
    <scope>NUCLEOTIDE SEQUENCE</scope>
    <source>
        <strain evidence="1">BR01</strain>
    </source>
</reference>
<dbReference type="PANTHER" id="PTHR31902">
    <property type="entry name" value="ACTIN PATCHES DISTAL PROTEIN 1"/>
    <property type="match status" value="1"/>
</dbReference>
<accession>A0A8I2YUP6</accession>
<dbReference type="InterPro" id="IPR009737">
    <property type="entry name" value="Aim32/Apd1-like"/>
</dbReference>
<evidence type="ECO:0000313" key="2">
    <source>
        <dbReference type="Proteomes" id="UP000683000"/>
    </source>
</evidence>
<dbReference type="InterPro" id="IPR036249">
    <property type="entry name" value="Thioredoxin-like_sf"/>
</dbReference>
<proteinExistence type="predicted"/>
<dbReference type="EMBL" id="JAGFBS010000006">
    <property type="protein sequence ID" value="KAG6378495.1"/>
    <property type="molecule type" value="Genomic_DNA"/>
</dbReference>
<dbReference type="CDD" id="cd03062">
    <property type="entry name" value="TRX_Fd_Sucrase"/>
    <property type="match status" value="1"/>
</dbReference>
<organism evidence="1 2">
    <name type="scientific">Boletus reticuloceps</name>
    <dbReference type="NCBI Taxonomy" id="495285"/>
    <lineage>
        <taxon>Eukaryota</taxon>
        <taxon>Fungi</taxon>
        <taxon>Dikarya</taxon>
        <taxon>Basidiomycota</taxon>
        <taxon>Agaricomycotina</taxon>
        <taxon>Agaricomycetes</taxon>
        <taxon>Agaricomycetidae</taxon>
        <taxon>Boletales</taxon>
        <taxon>Boletineae</taxon>
        <taxon>Boletaceae</taxon>
        <taxon>Boletoideae</taxon>
        <taxon>Boletus</taxon>
    </lineage>
</organism>
<dbReference type="Pfam" id="PF06999">
    <property type="entry name" value="Suc_Fer-like"/>
    <property type="match status" value="1"/>
</dbReference>
<dbReference type="SUPFAM" id="SSF52833">
    <property type="entry name" value="Thioredoxin-like"/>
    <property type="match status" value="1"/>
</dbReference>
<gene>
    <name evidence="1" type="ORF">JVT61DRAFT_12755</name>
</gene>